<name>A0A173RYN4_9FIRM</name>
<organism evidence="2 3">
    <name type="scientific">Roseburia faecis</name>
    <dbReference type="NCBI Taxonomy" id="301302"/>
    <lineage>
        <taxon>Bacteria</taxon>
        <taxon>Bacillati</taxon>
        <taxon>Bacillota</taxon>
        <taxon>Clostridia</taxon>
        <taxon>Lachnospirales</taxon>
        <taxon>Lachnospiraceae</taxon>
        <taxon>Roseburia</taxon>
    </lineage>
</organism>
<evidence type="ECO:0000256" key="1">
    <source>
        <dbReference type="SAM" id="Phobius"/>
    </source>
</evidence>
<dbReference type="Proteomes" id="UP000095495">
    <property type="component" value="Unassembled WGS sequence"/>
</dbReference>
<dbReference type="RefSeq" id="WP_055261684.1">
    <property type="nucleotide sequence ID" value="NZ_CYXV01000003.1"/>
</dbReference>
<keyword evidence="1" id="KW-0812">Transmembrane</keyword>
<dbReference type="Pfam" id="PF22564">
    <property type="entry name" value="HAAS"/>
    <property type="match status" value="1"/>
</dbReference>
<evidence type="ECO:0000313" key="3">
    <source>
        <dbReference type="Proteomes" id="UP000095495"/>
    </source>
</evidence>
<feature type="transmembrane region" description="Helical" evidence="1">
    <location>
        <begin position="74"/>
        <end position="91"/>
    </location>
</feature>
<reference evidence="2 3" key="1">
    <citation type="submission" date="2015-09" db="EMBL/GenBank/DDBJ databases">
        <authorList>
            <consortium name="Pathogen Informatics"/>
        </authorList>
    </citation>
    <scope>NUCLEOTIDE SEQUENCE [LARGE SCALE GENOMIC DNA]</scope>
    <source>
        <strain evidence="2 3">2789STDY5608863</strain>
    </source>
</reference>
<gene>
    <name evidence="2" type="ORF">ERS852420_00961</name>
</gene>
<dbReference type="AlphaFoldDB" id="A0A173RYN4"/>
<keyword evidence="1" id="KW-1133">Transmembrane helix</keyword>
<protein>
    <submittedName>
        <fullName evidence="2">Predicted membrane protein</fullName>
    </submittedName>
</protein>
<sequence>MNRETYIRKVKKQLDCSVKEKEEIVRDLQEIFDSGKEHGKSESQIIKQLGKPQAYAQALGCGRQTMPLSGKRKVAVVFLAVGGLFCLYALGESLRFRMPKNAIGGGDAMTMIVLQNSSPVNSSEIFGGLAVICMVALVFLLRKRKNKERNIKK</sequence>
<dbReference type="EMBL" id="CYXV01000003">
    <property type="protein sequence ID" value="CUM83152.1"/>
    <property type="molecule type" value="Genomic_DNA"/>
</dbReference>
<feature type="transmembrane region" description="Helical" evidence="1">
    <location>
        <begin position="125"/>
        <end position="142"/>
    </location>
</feature>
<proteinExistence type="predicted"/>
<accession>A0A173RYN4</accession>
<evidence type="ECO:0000313" key="2">
    <source>
        <dbReference type="EMBL" id="CUM83152.1"/>
    </source>
</evidence>
<keyword evidence="1" id="KW-0472">Membrane</keyword>